<feature type="domain" description="HD/PDEase" evidence="2">
    <location>
        <begin position="169"/>
        <end position="310"/>
    </location>
</feature>
<dbReference type="GO" id="GO:0031125">
    <property type="term" value="P:rRNA 3'-end processing"/>
    <property type="evidence" value="ECO:0007669"/>
    <property type="project" value="TreeGrafter"/>
</dbReference>
<dbReference type="GO" id="GO:0016787">
    <property type="term" value="F:hydrolase activity"/>
    <property type="evidence" value="ECO:0007669"/>
    <property type="project" value="UniProtKB-KW"/>
</dbReference>
<dbReference type="Gene3D" id="1.10.3210.10">
    <property type="entry name" value="Hypothetical protein af1432"/>
    <property type="match status" value="1"/>
</dbReference>
<sequence>MSVKTKTIVLLSDLEDGQEGDFFAALSARTSSQTREGKKYWRVTFRDAQREVSFPIWNDSPWSKACESEWQIGECYKMRATYRRTQFGPQLEIRKIRATVEADTADGFDPLLCLAKSRFNPAQLMAQLRSIATEELMHPELKEVVLHLLETHEPALLKLPAARRNHHAFVGGWLEHVVSATRNAIFMADKYLADYPELRPPLSRDLVIAGTILHDIGKVHELQLSLDGADYTAAGELIGHILLGRDMLRDAAREFDLEGEMLLRLEHIIVSHQRLAEWGSPKPPMTPEAMLVHYCDDIDAKFHTFLTALEESAEGEFTSTRNPMQYRIFRGSGL</sequence>
<organism evidence="3 4">
    <name type="scientific">Pirellula staleyi (strain ATCC 27377 / DSM 6068 / ICPB 4128)</name>
    <name type="common">Pirella staleyi</name>
    <dbReference type="NCBI Taxonomy" id="530564"/>
    <lineage>
        <taxon>Bacteria</taxon>
        <taxon>Pseudomonadati</taxon>
        <taxon>Planctomycetota</taxon>
        <taxon>Planctomycetia</taxon>
        <taxon>Pirellulales</taxon>
        <taxon>Pirellulaceae</taxon>
        <taxon>Pirellula</taxon>
    </lineage>
</organism>
<proteinExistence type="predicted"/>
<dbReference type="SUPFAM" id="SSF109604">
    <property type="entry name" value="HD-domain/PDEase-like"/>
    <property type="match status" value="1"/>
</dbReference>
<dbReference type="InterPro" id="IPR006674">
    <property type="entry name" value="HD_domain"/>
</dbReference>
<dbReference type="HOGENOM" id="CLU_056349_2_0_0"/>
<evidence type="ECO:0000313" key="4">
    <source>
        <dbReference type="Proteomes" id="UP000001887"/>
    </source>
</evidence>
<gene>
    <name evidence="3" type="ordered locus">Psta_4761</name>
</gene>
<dbReference type="PANTHER" id="PTHR37294:SF1">
    <property type="entry name" value="3'-5' EXORIBONUCLEASE YHAM"/>
    <property type="match status" value="1"/>
</dbReference>
<evidence type="ECO:0000259" key="2">
    <source>
        <dbReference type="SMART" id="SM00471"/>
    </source>
</evidence>
<name>D2R8V2_PIRSD</name>
<dbReference type="CDD" id="cd00077">
    <property type="entry name" value="HDc"/>
    <property type="match status" value="1"/>
</dbReference>
<dbReference type="KEGG" id="psl:Psta_4761"/>
<keyword evidence="4" id="KW-1185">Reference proteome</keyword>
<dbReference type="InterPro" id="IPR003607">
    <property type="entry name" value="HD/PDEase_dom"/>
</dbReference>
<dbReference type="InterPro" id="IPR050798">
    <property type="entry name" value="YhaM_exoribonuc/phosphodiest"/>
</dbReference>
<dbReference type="eggNOG" id="COG3481">
    <property type="taxonomic scope" value="Bacteria"/>
</dbReference>
<dbReference type="Pfam" id="PF01966">
    <property type="entry name" value="HD"/>
    <property type="match status" value="1"/>
</dbReference>
<protein>
    <submittedName>
        <fullName evidence="3">Metal dependent phosphohydrolase</fullName>
    </submittedName>
</protein>
<keyword evidence="1 3" id="KW-0378">Hydrolase</keyword>
<dbReference type="Proteomes" id="UP000001887">
    <property type="component" value="Chromosome"/>
</dbReference>
<dbReference type="EMBL" id="CP001848">
    <property type="protein sequence ID" value="ADB19402.1"/>
    <property type="molecule type" value="Genomic_DNA"/>
</dbReference>
<evidence type="ECO:0000313" key="3">
    <source>
        <dbReference type="EMBL" id="ADB19402.1"/>
    </source>
</evidence>
<dbReference type="SMART" id="SM00471">
    <property type="entry name" value="HDc"/>
    <property type="match status" value="1"/>
</dbReference>
<dbReference type="AlphaFoldDB" id="D2R8V2"/>
<dbReference type="PANTHER" id="PTHR37294">
    <property type="entry name" value="3'-5' EXORIBONUCLEASE YHAM"/>
    <property type="match status" value="1"/>
</dbReference>
<dbReference type="STRING" id="530564.Psta_4761"/>
<dbReference type="OrthoDB" id="9778453at2"/>
<evidence type="ECO:0000256" key="1">
    <source>
        <dbReference type="ARBA" id="ARBA00022801"/>
    </source>
</evidence>
<reference evidence="3 4" key="1">
    <citation type="journal article" date="2009" name="Stand. Genomic Sci.">
        <title>Complete genome sequence of Pirellula staleyi type strain (ATCC 27377).</title>
        <authorList>
            <person name="Clum A."/>
            <person name="Tindall B.J."/>
            <person name="Sikorski J."/>
            <person name="Ivanova N."/>
            <person name="Mavrommatis K."/>
            <person name="Lucas S."/>
            <person name="Glavina del Rio T."/>
            <person name="Nolan M."/>
            <person name="Chen F."/>
            <person name="Tice H."/>
            <person name="Pitluck S."/>
            <person name="Cheng J.F."/>
            <person name="Chertkov O."/>
            <person name="Brettin T."/>
            <person name="Han C."/>
            <person name="Detter J.C."/>
            <person name="Kuske C."/>
            <person name="Bruce D."/>
            <person name="Goodwin L."/>
            <person name="Ovchinikova G."/>
            <person name="Pati A."/>
            <person name="Mikhailova N."/>
            <person name="Chen A."/>
            <person name="Palaniappan K."/>
            <person name="Land M."/>
            <person name="Hauser L."/>
            <person name="Chang Y.J."/>
            <person name="Jeffries C.D."/>
            <person name="Chain P."/>
            <person name="Rohde M."/>
            <person name="Goker M."/>
            <person name="Bristow J."/>
            <person name="Eisen J.A."/>
            <person name="Markowitz V."/>
            <person name="Hugenholtz P."/>
            <person name="Kyrpides N.C."/>
            <person name="Klenk H.P."/>
            <person name="Lapidus A."/>
        </authorList>
    </citation>
    <scope>NUCLEOTIDE SEQUENCE [LARGE SCALE GENOMIC DNA]</scope>
    <source>
        <strain evidence="4">ATCC 27377 / DSM 6068 / ICPB 4128</strain>
    </source>
</reference>
<accession>D2R8V2</accession>